<feature type="region of interest" description="Disordered" evidence="1">
    <location>
        <begin position="34"/>
        <end position="56"/>
    </location>
</feature>
<keyword evidence="2" id="KW-0812">Transmembrane</keyword>
<dbReference type="Proteomes" id="UP000190776">
    <property type="component" value="Unassembled WGS sequence"/>
</dbReference>
<proteinExistence type="predicted"/>
<keyword evidence="2" id="KW-1133">Transmembrane helix</keyword>
<protein>
    <recommendedName>
        <fullName evidence="3">DUF6594 domain-containing protein</fullName>
    </recommendedName>
</protein>
<evidence type="ECO:0000256" key="1">
    <source>
        <dbReference type="SAM" id="MobiDB-lite"/>
    </source>
</evidence>
<dbReference type="AlphaFoldDB" id="A0A1S8B6K8"/>
<dbReference type="PANTHER" id="PTHR34502:SF5">
    <property type="entry name" value="DUF6594 DOMAIN-CONTAINING PROTEIN"/>
    <property type="match status" value="1"/>
</dbReference>
<organism evidence="4 5">
    <name type="scientific">Diplodia seriata</name>
    <dbReference type="NCBI Taxonomy" id="420778"/>
    <lineage>
        <taxon>Eukaryota</taxon>
        <taxon>Fungi</taxon>
        <taxon>Dikarya</taxon>
        <taxon>Ascomycota</taxon>
        <taxon>Pezizomycotina</taxon>
        <taxon>Dothideomycetes</taxon>
        <taxon>Dothideomycetes incertae sedis</taxon>
        <taxon>Botryosphaeriales</taxon>
        <taxon>Botryosphaeriaceae</taxon>
        <taxon>Diplodia</taxon>
    </lineage>
</organism>
<feature type="transmembrane region" description="Helical" evidence="2">
    <location>
        <begin position="311"/>
        <end position="336"/>
    </location>
</feature>
<reference evidence="4 5" key="1">
    <citation type="submission" date="2017-01" db="EMBL/GenBank/DDBJ databases">
        <title>Draft genome sequence of Diplodia seriata F98.1, a fungal species involved in grapevine trunk diseases.</title>
        <authorList>
            <person name="Robert-Siegwald G."/>
            <person name="Vallet J."/>
            <person name="Abou-Mansour E."/>
            <person name="Xu J."/>
            <person name="Rey P."/>
            <person name="Bertsch C."/>
            <person name="Rego C."/>
            <person name="Larignon P."/>
            <person name="Fontaine F."/>
            <person name="Lebrun M.-H."/>
        </authorList>
    </citation>
    <scope>NUCLEOTIDE SEQUENCE [LARGE SCALE GENOMIC DNA]</scope>
    <source>
        <strain evidence="4 5">F98.1</strain>
    </source>
</reference>
<feature type="domain" description="DUF6594" evidence="3">
    <location>
        <begin position="59"/>
        <end position="323"/>
    </location>
</feature>
<dbReference type="EMBL" id="MSZU01000113">
    <property type="protein sequence ID" value="OMP83036.1"/>
    <property type="molecule type" value="Genomic_DNA"/>
</dbReference>
<evidence type="ECO:0000256" key="2">
    <source>
        <dbReference type="SAM" id="Phobius"/>
    </source>
</evidence>
<keyword evidence="2" id="KW-0472">Membrane</keyword>
<gene>
    <name evidence="4" type="ORF">BK809_0001228</name>
</gene>
<name>A0A1S8B6K8_9PEZI</name>
<dbReference type="Pfam" id="PF20237">
    <property type="entry name" value="DUF6594"/>
    <property type="match status" value="1"/>
</dbReference>
<dbReference type="OrthoDB" id="5342093at2759"/>
<sequence>MSQASDIPLQNCSSSMATSPTAVSSASAASANQHGAAVQQRAQQQTSAAGLGGELPPGYPKLAERMGLVPETAVFRRFGFLNQLNLLYLQAELMDIEDRLKDMQKADSSKTGCERFYATDWFYLRDGDSLQLRLVLEAREKLERYNTALIQQAQILPMEPPGKYDLGYVQNFLASRDMGPWALVGLDAEVWGTIKKPKAYEPDIIALLPRKKEDMFSNLVTTDGMSKWFKWGLDRFRRPSPVHGLVAYEESTLLRLTYLFSTALASLLPIASIVILYFVHSMKARLGVIALFNVLTSCCLAFFTTAKRTDIFAVAAAFSAVQVVFVQGEGNAVVVCQ</sequence>
<dbReference type="STRING" id="420778.A0A1S8B6K8"/>
<dbReference type="PANTHER" id="PTHR34502">
    <property type="entry name" value="DUF6594 DOMAIN-CONTAINING PROTEIN-RELATED"/>
    <property type="match status" value="1"/>
</dbReference>
<comment type="caution">
    <text evidence="4">The sequence shown here is derived from an EMBL/GenBank/DDBJ whole genome shotgun (WGS) entry which is preliminary data.</text>
</comment>
<evidence type="ECO:0000313" key="4">
    <source>
        <dbReference type="EMBL" id="OMP83036.1"/>
    </source>
</evidence>
<feature type="transmembrane region" description="Helical" evidence="2">
    <location>
        <begin position="258"/>
        <end position="279"/>
    </location>
</feature>
<dbReference type="InterPro" id="IPR046529">
    <property type="entry name" value="DUF6594"/>
</dbReference>
<evidence type="ECO:0000259" key="3">
    <source>
        <dbReference type="Pfam" id="PF20237"/>
    </source>
</evidence>
<evidence type="ECO:0000313" key="5">
    <source>
        <dbReference type="Proteomes" id="UP000190776"/>
    </source>
</evidence>
<accession>A0A1S8B6K8</accession>
<feature type="transmembrane region" description="Helical" evidence="2">
    <location>
        <begin position="286"/>
        <end position="305"/>
    </location>
</feature>